<dbReference type="RefSeq" id="WP_068555199.1">
    <property type="nucleotide sequence ID" value="NZ_LOEE01000021.1"/>
</dbReference>
<dbReference type="InterPro" id="IPR035246">
    <property type="entry name" value="Spermidine_synt_N"/>
</dbReference>
<comment type="subunit">
    <text evidence="4">Homodimer or homotetramer.</text>
</comment>
<dbReference type="Gene3D" id="2.30.140.10">
    <property type="entry name" value="Spermidine synthase, tetramerisation domain"/>
    <property type="match status" value="1"/>
</dbReference>
<dbReference type="GO" id="GO:0008295">
    <property type="term" value="P:spermidine biosynthetic process"/>
    <property type="evidence" value="ECO:0007669"/>
    <property type="project" value="UniProtKB-UniRule"/>
</dbReference>
<feature type="binding site" evidence="4">
    <location>
        <position position="106"/>
    </location>
    <ligand>
        <name>S-methyl-5'-thioadenosine</name>
        <dbReference type="ChEBI" id="CHEBI:17509"/>
    </ligand>
</feature>
<dbReference type="InterPro" id="IPR030373">
    <property type="entry name" value="PABS_CS"/>
</dbReference>
<dbReference type="Proteomes" id="UP000070456">
    <property type="component" value="Unassembled WGS sequence"/>
</dbReference>
<evidence type="ECO:0000256" key="1">
    <source>
        <dbReference type="ARBA" id="ARBA00007867"/>
    </source>
</evidence>
<comment type="pathway">
    <text evidence="4">Amine and polyamine biosynthesis; spermidine biosynthesis; spermidine from putrescine: step 1/1.</text>
</comment>
<dbReference type="HAMAP" id="MF_00198">
    <property type="entry name" value="Spermidine_synth"/>
    <property type="match status" value="1"/>
</dbReference>
<dbReference type="CDD" id="cd02440">
    <property type="entry name" value="AdoMet_MTases"/>
    <property type="match status" value="1"/>
</dbReference>
<evidence type="ECO:0000313" key="10">
    <source>
        <dbReference type="Proteomes" id="UP000070456"/>
    </source>
</evidence>
<keyword evidence="3 4" id="KW-0620">Polyamine biosynthesis</keyword>
<evidence type="ECO:0000256" key="3">
    <source>
        <dbReference type="ARBA" id="ARBA00023115"/>
    </source>
</evidence>
<dbReference type="GO" id="GO:0004766">
    <property type="term" value="F:spermidine synthase activity"/>
    <property type="evidence" value="ECO:0007669"/>
    <property type="project" value="UniProtKB-UniRule"/>
</dbReference>
<protein>
    <recommendedName>
        <fullName evidence="4">Polyamine aminopropyltransferase</fullName>
    </recommendedName>
    <alternativeName>
        <fullName evidence="4">Putrescine aminopropyltransferase</fullName>
        <shortName evidence="4">PAPT</shortName>
    </alternativeName>
    <alternativeName>
        <fullName evidence="4">Spermidine synthase</fullName>
        <shortName evidence="4">SPDS</shortName>
        <shortName evidence="4">SPDSY</shortName>
        <ecNumber evidence="4">2.5.1.16</ecNumber>
    </alternativeName>
</protein>
<dbReference type="SUPFAM" id="SSF53335">
    <property type="entry name" value="S-adenosyl-L-methionine-dependent methyltransferases"/>
    <property type="match status" value="1"/>
</dbReference>
<dbReference type="NCBIfam" id="NF037959">
    <property type="entry name" value="MFS_SpdSyn"/>
    <property type="match status" value="1"/>
</dbReference>
<evidence type="ECO:0000256" key="4">
    <source>
        <dbReference type="HAMAP-Rule" id="MF_00198"/>
    </source>
</evidence>
<feature type="domain" description="PABS" evidence="8">
    <location>
        <begin position="2"/>
        <end position="237"/>
    </location>
</feature>
<accession>A0A140L8F8</accession>
<evidence type="ECO:0000256" key="7">
    <source>
        <dbReference type="RuleBase" id="RU003837"/>
    </source>
</evidence>
<feature type="binding site" evidence="4">
    <location>
        <position position="86"/>
    </location>
    <ligand>
        <name>spermidine</name>
        <dbReference type="ChEBI" id="CHEBI:57834"/>
    </ligand>
</feature>
<proteinExistence type="inferred from homology"/>
<dbReference type="InterPro" id="IPR001045">
    <property type="entry name" value="Spermi_synthase"/>
</dbReference>
<dbReference type="PROSITE" id="PS51006">
    <property type="entry name" value="PABS_2"/>
    <property type="match status" value="1"/>
</dbReference>
<dbReference type="Pfam" id="PF01564">
    <property type="entry name" value="Spermine_synth"/>
    <property type="match status" value="1"/>
</dbReference>
<comment type="catalytic activity">
    <reaction evidence="4 7">
        <text>S-adenosyl 3-(methylsulfanyl)propylamine + putrescine = S-methyl-5'-thioadenosine + spermidine + H(+)</text>
        <dbReference type="Rhea" id="RHEA:12721"/>
        <dbReference type="ChEBI" id="CHEBI:15378"/>
        <dbReference type="ChEBI" id="CHEBI:17509"/>
        <dbReference type="ChEBI" id="CHEBI:57443"/>
        <dbReference type="ChEBI" id="CHEBI:57834"/>
        <dbReference type="ChEBI" id="CHEBI:326268"/>
        <dbReference type="EC" id="2.5.1.16"/>
    </reaction>
</comment>
<dbReference type="InterPro" id="IPR030374">
    <property type="entry name" value="PABS"/>
</dbReference>
<evidence type="ECO:0000256" key="6">
    <source>
        <dbReference type="RuleBase" id="RU003836"/>
    </source>
</evidence>
<feature type="binding site" evidence="4">
    <location>
        <begin position="137"/>
        <end position="138"/>
    </location>
    <ligand>
        <name>S-methyl-5'-thioadenosine</name>
        <dbReference type="ChEBI" id="CHEBI:17509"/>
    </ligand>
</feature>
<dbReference type="InterPro" id="IPR029063">
    <property type="entry name" value="SAM-dependent_MTases_sf"/>
</dbReference>
<organism evidence="9 10">
    <name type="scientific">Thermotalea metallivorans</name>
    <dbReference type="NCBI Taxonomy" id="520762"/>
    <lineage>
        <taxon>Bacteria</taxon>
        <taxon>Bacillati</taxon>
        <taxon>Bacillota</taxon>
        <taxon>Clostridia</taxon>
        <taxon>Peptostreptococcales</taxon>
        <taxon>Thermotaleaceae</taxon>
        <taxon>Thermotalea</taxon>
    </lineage>
</organism>
<dbReference type="GO" id="GO:0005829">
    <property type="term" value="C:cytosol"/>
    <property type="evidence" value="ECO:0007669"/>
    <property type="project" value="TreeGrafter"/>
</dbReference>
<dbReference type="AlphaFoldDB" id="A0A140L8F8"/>
<dbReference type="UniPathway" id="UPA00248">
    <property type="reaction ID" value="UER00314"/>
</dbReference>
<evidence type="ECO:0000313" key="9">
    <source>
        <dbReference type="EMBL" id="KXG76833.1"/>
    </source>
</evidence>
<dbReference type="Gene3D" id="3.40.50.150">
    <property type="entry name" value="Vaccinia Virus protein VP39"/>
    <property type="match status" value="1"/>
</dbReference>
<gene>
    <name evidence="4 9" type="primary">speE</name>
    <name evidence="9" type="ORF">AN619_08250</name>
</gene>
<comment type="caution">
    <text evidence="9">The sequence shown here is derived from an EMBL/GenBank/DDBJ whole genome shotgun (WGS) entry which is preliminary data.</text>
</comment>
<feature type="binding site" evidence="4">
    <location>
        <position position="62"/>
    </location>
    <ligand>
        <name>spermidine</name>
        <dbReference type="ChEBI" id="CHEBI:57834"/>
    </ligand>
</feature>
<dbReference type="PATRIC" id="fig|520762.4.peg.920"/>
<dbReference type="EC" id="2.5.1.16" evidence="4"/>
<keyword evidence="4 7" id="KW-0745">Spermidine biosynthesis</keyword>
<dbReference type="PROSITE" id="PS01330">
    <property type="entry name" value="PABS_1"/>
    <property type="match status" value="1"/>
</dbReference>
<evidence type="ECO:0000259" key="8">
    <source>
        <dbReference type="PROSITE" id="PS51006"/>
    </source>
</evidence>
<feature type="active site" description="Proton acceptor" evidence="4 5">
    <location>
        <position position="155"/>
    </location>
</feature>
<feature type="binding site" evidence="4">
    <location>
        <begin position="155"/>
        <end position="158"/>
    </location>
    <ligand>
        <name>spermidine</name>
        <dbReference type="ChEBI" id="CHEBI:57834"/>
    </ligand>
</feature>
<feature type="binding site" evidence="4">
    <location>
        <position position="162"/>
    </location>
    <ligand>
        <name>S-methyl-5'-thioadenosine</name>
        <dbReference type="ChEBI" id="CHEBI:17509"/>
    </ligand>
</feature>
<keyword evidence="2 4" id="KW-0808">Transferase</keyword>
<keyword evidence="10" id="KW-1185">Reference proteome</keyword>
<name>A0A140L8F8_9FIRM</name>
<dbReference type="InterPro" id="IPR037163">
    <property type="entry name" value="Spermidine_synt_N_sf"/>
</dbReference>
<feature type="binding site" evidence="4">
    <location>
        <position position="31"/>
    </location>
    <ligand>
        <name>S-methyl-5'-thioadenosine</name>
        <dbReference type="ChEBI" id="CHEBI:17509"/>
    </ligand>
</feature>
<comment type="similarity">
    <text evidence="1 4 6">Belongs to the spermidine/spermine synthase family.</text>
</comment>
<dbReference type="NCBIfam" id="NF002010">
    <property type="entry name" value="PRK00811.1"/>
    <property type="match status" value="1"/>
</dbReference>
<dbReference type="OrthoDB" id="9793120at2"/>
<dbReference type="STRING" id="520762.AN619_08250"/>
<dbReference type="NCBIfam" id="TIGR00417">
    <property type="entry name" value="speE"/>
    <property type="match status" value="1"/>
</dbReference>
<evidence type="ECO:0000256" key="5">
    <source>
        <dbReference type="PROSITE-ProRule" id="PRU00354"/>
    </source>
</evidence>
<dbReference type="PANTHER" id="PTHR11558">
    <property type="entry name" value="SPERMIDINE/SPERMINE SYNTHASE"/>
    <property type="match status" value="1"/>
</dbReference>
<dbReference type="EMBL" id="LOEE01000021">
    <property type="protein sequence ID" value="KXG76833.1"/>
    <property type="molecule type" value="Genomic_DNA"/>
</dbReference>
<sequence>MELWYTEEHTENVRFSLRVKEHLFSGESEFQKLDILDTYEYGKLMTLDGLVMVTEKDEFVYHDMIVHIPMAVNPDIKNVLVIGGGDGGTVRELMKYPQIVHVDMVEIDKLVVDAARKYFPGVSCELDNPRVTVLYEDGIKFIQGKENVYDLILIDSTDPIGPGEGLFTTEFYHNCYQALTEKGILINQNETPVYESFFEVGISSNKKLKKMFPIVQVYQANIPTYPGGYWLFNFASKEFHPIHDLKEKEWNQANIKTKYYNTELHKGCFALPNHVKEKIEDGTL</sequence>
<reference evidence="9 10" key="1">
    <citation type="submission" date="2015-12" db="EMBL/GenBank/DDBJ databases">
        <title>Draft genome sequence of the thermoanaerobe Thermotalea metallivorans, an isolate from the runoff channel of the Great Artesian Basin, Australia.</title>
        <authorList>
            <person name="Patel B.K."/>
        </authorList>
    </citation>
    <scope>NUCLEOTIDE SEQUENCE [LARGE SCALE GENOMIC DNA]</scope>
    <source>
        <strain evidence="9 10">B2-1</strain>
    </source>
</reference>
<dbReference type="Pfam" id="PF17284">
    <property type="entry name" value="Spermine_synt_N"/>
    <property type="match status" value="1"/>
</dbReference>
<dbReference type="PANTHER" id="PTHR11558:SF11">
    <property type="entry name" value="SPERMIDINE SYNTHASE"/>
    <property type="match status" value="1"/>
</dbReference>
<comment type="function">
    <text evidence="4">Catalyzes the irreversible transfer of a propylamine group from the amino donor S-adenosylmethioninamine (decarboxy-AdoMet) to putrescine (1,4-diaminobutane) to yield spermidine.</text>
</comment>
<evidence type="ECO:0000256" key="2">
    <source>
        <dbReference type="ARBA" id="ARBA00022679"/>
    </source>
</evidence>